<sequence length="442" mass="45390">MRIKSVTVFVAVLLVAAAIPAAASAATTLDVNVEQDDATGEVLVDVTNNGTAVENATVNVTSEAGYVGNGTYQTDANGSVTLAQPEDTQNITVTATDDNLSAETTVQIVGDNDLTVDVAQADDGTVSIGVERNDTAVANATVNVSVSNDSYAATGNYTTDENGTVELDAPEENVSVTVTVSEGDDTTTKTVDLVAPEASLDLSVEQTTGVEVSLEHGDEAVENATVDVTSDGNYSGTGTYETDADGTVSLPAPTENVTITVTATADNDTVSETVDLTTEFVEEEKNFGQAVNSFIEALRAAGFNGPPGLVISDFATENNPGNADDAPGQEKKHSDDEANETAADDDKRGPPEHAKKGKKDKNNEKKAGNGSDNADKNDAKPDKDESEDESEDSEEEREDDDSEQGPPENANAGGGANANGNANAGGSVTVGVDANINVNSGN</sequence>
<dbReference type="Proteomes" id="UP000294028">
    <property type="component" value="Unassembled WGS sequence"/>
</dbReference>
<dbReference type="SUPFAM" id="SSF49464">
    <property type="entry name" value="Carboxypeptidase regulatory domain-like"/>
    <property type="match status" value="1"/>
</dbReference>
<accession>A0A482TFJ1</accession>
<evidence type="ECO:0000313" key="3">
    <source>
        <dbReference type="Proteomes" id="UP000294028"/>
    </source>
</evidence>
<organism evidence="2 3">
    <name type="scientific">Halogeometricum borinquense</name>
    <dbReference type="NCBI Taxonomy" id="60847"/>
    <lineage>
        <taxon>Archaea</taxon>
        <taxon>Methanobacteriati</taxon>
        <taxon>Methanobacteriota</taxon>
        <taxon>Stenosarchaea group</taxon>
        <taxon>Halobacteria</taxon>
        <taxon>Halobacteriales</taxon>
        <taxon>Haloferacaceae</taxon>
        <taxon>Halogeometricum</taxon>
    </lineage>
</organism>
<gene>
    <name evidence="2" type="ORF">ELS19_08380</name>
</gene>
<dbReference type="AlphaFoldDB" id="A0A482TFJ1"/>
<comment type="caution">
    <text evidence="2">The sequence shown here is derived from an EMBL/GenBank/DDBJ whole genome shotgun (WGS) entry which is preliminary data.</text>
</comment>
<proteinExistence type="predicted"/>
<feature type="region of interest" description="Disordered" evidence="1">
    <location>
        <begin position="311"/>
        <end position="442"/>
    </location>
</feature>
<dbReference type="InterPro" id="IPR008969">
    <property type="entry name" value="CarboxyPept-like_regulatory"/>
</dbReference>
<reference evidence="2 3" key="1">
    <citation type="submission" date="2018-12" db="EMBL/GenBank/DDBJ databases">
        <title>Genome analysis provides insights into bioremediation potentialities of Halogeometricum borinquense strain N11.</title>
        <authorList>
            <person name="Najjari A."/>
            <person name="Youssef N."/>
            <person name="Fhoula I."/>
            <person name="Ben Dhia O."/>
            <person name="Mahjoubi M."/>
            <person name="Ouzari H.I."/>
            <person name="Cherif A."/>
        </authorList>
    </citation>
    <scope>NUCLEOTIDE SEQUENCE [LARGE SCALE GENOMIC DNA]</scope>
    <source>
        <strain evidence="2 3">N11</strain>
    </source>
</reference>
<feature type="compositionally biased region" description="Acidic residues" evidence="1">
    <location>
        <begin position="384"/>
        <end position="403"/>
    </location>
</feature>
<dbReference type="RefSeq" id="WP_129784396.1">
    <property type="nucleotide sequence ID" value="NZ_RZHH01000002.1"/>
</dbReference>
<dbReference type="EMBL" id="RZHH01000002">
    <property type="protein sequence ID" value="RYJ13978.1"/>
    <property type="molecule type" value="Genomic_DNA"/>
</dbReference>
<evidence type="ECO:0000313" key="2">
    <source>
        <dbReference type="EMBL" id="RYJ13978.1"/>
    </source>
</evidence>
<evidence type="ECO:0000256" key="1">
    <source>
        <dbReference type="SAM" id="MobiDB-lite"/>
    </source>
</evidence>
<feature type="compositionally biased region" description="Basic and acidic residues" evidence="1">
    <location>
        <begin position="344"/>
        <end position="383"/>
    </location>
</feature>
<protein>
    <submittedName>
        <fullName evidence="2">Uncharacterized protein</fullName>
    </submittedName>
</protein>
<name>A0A482TFJ1_9EURY</name>